<evidence type="ECO:0000256" key="7">
    <source>
        <dbReference type="ARBA" id="ARBA00022958"/>
    </source>
</evidence>
<comment type="catalytic activity">
    <reaction evidence="2 10">
        <text>(6R)-NADPHX = (6S)-NADPHX</text>
        <dbReference type="Rhea" id="RHEA:32227"/>
        <dbReference type="ChEBI" id="CHEBI:64076"/>
        <dbReference type="ChEBI" id="CHEBI:64077"/>
        <dbReference type="EC" id="5.1.99.6"/>
    </reaction>
</comment>
<dbReference type="PROSITE" id="PS51385">
    <property type="entry name" value="YJEF_N"/>
    <property type="match status" value="1"/>
</dbReference>
<keyword evidence="6" id="KW-0521">NADP</keyword>
<feature type="binding site" evidence="10">
    <location>
        <position position="188"/>
    </location>
    <ligand>
        <name>(6S)-NADPHX</name>
        <dbReference type="ChEBI" id="CHEBI:64076"/>
    </ligand>
</feature>
<evidence type="ECO:0000256" key="6">
    <source>
        <dbReference type="ARBA" id="ARBA00022857"/>
    </source>
</evidence>
<dbReference type="Pfam" id="PF03853">
    <property type="entry name" value="YjeF_N"/>
    <property type="match status" value="1"/>
</dbReference>
<comment type="function">
    <text evidence="10">Catalyzes the epimerization of the S- and R-forms of NAD(P)HX, a damaged form of NAD(P)H that is a result of enzymatic or heat-dependent hydration. This is a prerequisite for the S-specific NAD(P)H-hydrate dehydratase to allow the repair of both epimers of NAD(P)HX.</text>
</comment>
<dbReference type="AlphaFoldDB" id="A0AB34JFL6"/>
<dbReference type="PANTHER" id="PTHR13232">
    <property type="entry name" value="NAD(P)H-HYDRATE EPIMERASE"/>
    <property type="match status" value="1"/>
</dbReference>
<evidence type="ECO:0000256" key="8">
    <source>
        <dbReference type="ARBA" id="ARBA00023027"/>
    </source>
</evidence>
<reference evidence="12 13" key="1">
    <citation type="journal article" date="2024" name="Science">
        <title>Giant polyketide synthase enzymes in the biosynthesis of giant marine polyether toxins.</title>
        <authorList>
            <person name="Fallon T.R."/>
            <person name="Shende V.V."/>
            <person name="Wierzbicki I.H."/>
            <person name="Pendleton A.L."/>
            <person name="Watervoot N.F."/>
            <person name="Auber R.P."/>
            <person name="Gonzalez D.J."/>
            <person name="Wisecaver J.H."/>
            <person name="Moore B.S."/>
        </authorList>
    </citation>
    <scope>NUCLEOTIDE SEQUENCE [LARGE SCALE GENOMIC DNA]</scope>
    <source>
        <strain evidence="12 13">12B1</strain>
    </source>
</reference>
<feature type="binding site" evidence="10">
    <location>
        <begin position="90"/>
        <end position="94"/>
    </location>
    <ligand>
        <name>(6S)-NADPHX</name>
        <dbReference type="ChEBI" id="CHEBI:64076"/>
    </ligand>
</feature>
<evidence type="ECO:0000256" key="9">
    <source>
        <dbReference type="ARBA" id="ARBA00023235"/>
    </source>
</evidence>
<comment type="similarity">
    <text evidence="10">Belongs to the NnrE/AIBP family.</text>
</comment>
<evidence type="ECO:0000256" key="5">
    <source>
        <dbReference type="ARBA" id="ARBA00022741"/>
    </source>
</evidence>
<dbReference type="Gene3D" id="3.40.50.10260">
    <property type="entry name" value="YjeF N-terminal domain"/>
    <property type="match status" value="1"/>
</dbReference>
<evidence type="ECO:0000256" key="1">
    <source>
        <dbReference type="ARBA" id="ARBA00000013"/>
    </source>
</evidence>
<dbReference type="NCBIfam" id="TIGR00197">
    <property type="entry name" value="yjeF_nterm"/>
    <property type="match status" value="1"/>
</dbReference>
<dbReference type="SUPFAM" id="SSF64153">
    <property type="entry name" value="YjeF N-terminal domain-like"/>
    <property type="match status" value="1"/>
</dbReference>
<dbReference type="EMBL" id="JBGBPQ010000009">
    <property type="protein sequence ID" value="KAL1519718.1"/>
    <property type="molecule type" value="Genomic_DNA"/>
</dbReference>
<keyword evidence="7 10" id="KW-0630">Potassium</keyword>
<feature type="binding site" evidence="10">
    <location>
        <position position="91"/>
    </location>
    <ligand>
        <name>K(+)</name>
        <dbReference type="ChEBI" id="CHEBI:29103"/>
    </ligand>
</feature>
<accession>A0AB34JFL6</accession>
<evidence type="ECO:0000259" key="11">
    <source>
        <dbReference type="PROSITE" id="PS51385"/>
    </source>
</evidence>
<keyword evidence="13" id="KW-1185">Reference proteome</keyword>
<keyword evidence="4 10" id="KW-0479">Metal-binding</keyword>
<feature type="binding site" evidence="10">
    <location>
        <position position="155"/>
    </location>
    <ligand>
        <name>K(+)</name>
        <dbReference type="ChEBI" id="CHEBI:29103"/>
    </ligand>
</feature>
<evidence type="ECO:0000313" key="13">
    <source>
        <dbReference type="Proteomes" id="UP001515480"/>
    </source>
</evidence>
<dbReference type="GO" id="GO:0046872">
    <property type="term" value="F:metal ion binding"/>
    <property type="evidence" value="ECO:0007669"/>
    <property type="project" value="UniProtKB-KW"/>
</dbReference>
<evidence type="ECO:0000256" key="4">
    <source>
        <dbReference type="ARBA" id="ARBA00022723"/>
    </source>
</evidence>
<name>A0AB34JFL6_PRYPA</name>
<dbReference type="PANTHER" id="PTHR13232:SF10">
    <property type="entry name" value="NAD(P)H-HYDRATE EPIMERASE"/>
    <property type="match status" value="1"/>
</dbReference>
<comment type="caution">
    <text evidence="10">Lacks conserved residue(s) required for the propagation of feature annotation.</text>
</comment>
<keyword evidence="5 10" id="KW-0547">Nucleotide-binding</keyword>
<keyword evidence="8 10" id="KW-0520">NAD</keyword>
<feature type="binding site" evidence="10">
    <location>
        <begin position="159"/>
        <end position="165"/>
    </location>
    <ligand>
        <name>(6S)-NADPHX</name>
        <dbReference type="ChEBI" id="CHEBI:64076"/>
    </ligand>
</feature>
<dbReference type="HAMAP" id="MF_01966">
    <property type="entry name" value="NADHX_epimerase"/>
    <property type="match status" value="1"/>
</dbReference>
<organism evidence="12 13">
    <name type="scientific">Prymnesium parvum</name>
    <name type="common">Toxic golden alga</name>
    <dbReference type="NCBI Taxonomy" id="97485"/>
    <lineage>
        <taxon>Eukaryota</taxon>
        <taxon>Haptista</taxon>
        <taxon>Haptophyta</taxon>
        <taxon>Prymnesiophyceae</taxon>
        <taxon>Prymnesiales</taxon>
        <taxon>Prymnesiaceae</taxon>
        <taxon>Prymnesium</taxon>
    </lineage>
</organism>
<dbReference type="InterPro" id="IPR032976">
    <property type="entry name" value="YJEFN_prot_NAXE-like"/>
</dbReference>
<dbReference type="GO" id="GO:0052856">
    <property type="term" value="F:NAD(P)HX epimerase activity"/>
    <property type="evidence" value="ECO:0007669"/>
    <property type="project" value="UniProtKB-UniRule"/>
</dbReference>
<dbReference type="InterPro" id="IPR004443">
    <property type="entry name" value="YjeF_N_dom"/>
</dbReference>
<evidence type="ECO:0000313" key="12">
    <source>
        <dbReference type="EMBL" id="KAL1519718.1"/>
    </source>
</evidence>
<evidence type="ECO:0000256" key="3">
    <source>
        <dbReference type="ARBA" id="ARBA00012228"/>
    </source>
</evidence>
<keyword evidence="9 10" id="KW-0413">Isomerase</keyword>
<dbReference type="GO" id="GO:0000166">
    <property type="term" value="F:nucleotide binding"/>
    <property type="evidence" value="ECO:0007669"/>
    <property type="project" value="UniProtKB-KW"/>
</dbReference>
<feature type="binding site" evidence="10">
    <location>
        <position position="191"/>
    </location>
    <ligand>
        <name>K(+)</name>
        <dbReference type="ChEBI" id="CHEBI:29103"/>
    </ligand>
</feature>
<comment type="caution">
    <text evidence="12">The sequence shown here is derived from an EMBL/GenBank/DDBJ whole genome shotgun (WGS) entry which is preliminary data.</text>
</comment>
<dbReference type="InterPro" id="IPR036652">
    <property type="entry name" value="YjeF_N_dom_sf"/>
</dbReference>
<evidence type="ECO:0000256" key="2">
    <source>
        <dbReference type="ARBA" id="ARBA00000909"/>
    </source>
</evidence>
<evidence type="ECO:0000256" key="10">
    <source>
        <dbReference type="HAMAP-Rule" id="MF_03159"/>
    </source>
</evidence>
<proteinExistence type="inferred from homology"/>
<dbReference type="EC" id="5.1.99.6" evidence="3 10"/>
<comment type="catalytic activity">
    <reaction evidence="1 10">
        <text>(6R)-NADHX = (6S)-NADHX</text>
        <dbReference type="Rhea" id="RHEA:32215"/>
        <dbReference type="ChEBI" id="CHEBI:64074"/>
        <dbReference type="ChEBI" id="CHEBI:64075"/>
        <dbReference type="EC" id="5.1.99.6"/>
    </reaction>
</comment>
<sequence>MHTPLHSLVRTLALSLRPRSLACASLAGPPSLKLLSQSEAIAVDQELMATPGFSVDQLMELAGLSCATAVFKSYPPTTHRRALCVCGPGNNGGDGLVAARHMAQFGYVTTVVYPKRPAQPLFVNLVEQMRMCRIPVLTSLPPQPELDSNYDVLVDAIFGFSFAGEVRAPFDEALAGLAASSLPLCSIDIPSGWDVELGPSGSAPALQPQMLVSLTMPKRCTMHFRGCHFLGGRFVPPSIAEKFGFEQPAMPGAEQVVLLHDAQPE</sequence>
<feature type="domain" description="YjeF N-terminal" evidence="11">
    <location>
        <begin position="40"/>
        <end position="247"/>
    </location>
</feature>
<dbReference type="GO" id="GO:0005739">
    <property type="term" value="C:mitochondrion"/>
    <property type="evidence" value="ECO:0007669"/>
    <property type="project" value="TreeGrafter"/>
</dbReference>
<comment type="cofactor">
    <cofactor evidence="10">
        <name>K(+)</name>
        <dbReference type="ChEBI" id="CHEBI:29103"/>
    </cofactor>
    <text evidence="10">Binds 1 potassium ion per subunit.</text>
</comment>
<protein>
    <recommendedName>
        <fullName evidence="3 10">NAD(P)H-hydrate epimerase</fullName>
        <ecNumber evidence="3 10">5.1.99.6</ecNumber>
    </recommendedName>
    <alternativeName>
        <fullName evidence="10">NAD(P)HX epimerase</fullName>
    </alternativeName>
</protein>
<gene>
    <name evidence="12" type="ORF">AB1Y20_023228</name>
</gene>
<dbReference type="Proteomes" id="UP001515480">
    <property type="component" value="Unassembled WGS sequence"/>
</dbReference>